<dbReference type="Gene3D" id="3.40.50.2000">
    <property type="entry name" value="Glycogen Phosphorylase B"/>
    <property type="match status" value="2"/>
</dbReference>
<gene>
    <name evidence="7" type="ORF">F511_39289</name>
</gene>
<dbReference type="OrthoDB" id="5835829at2759"/>
<proteinExistence type="inferred from homology"/>
<dbReference type="EMBL" id="KV010714">
    <property type="protein sequence ID" value="KZV26998.1"/>
    <property type="molecule type" value="Genomic_DNA"/>
</dbReference>
<comment type="similarity">
    <text evidence="2 5">Belongs to the UDP-glycosyltransferase family.</text>
</comment>
<dbReference type="PANTHER" id="PTHR48049:SF34">
    <property type="entry name" value="UDP-GLYCOSYLTRANSFERASE 79B30-LIKE"/>
    <property type="match status" value="1"/>
</dbReference>
<evidence type="ECO:0000256" key="5">
    <source>
        <dbReference type="RuleBase" id="RU003718"/>
    </source>
</evidence>
<dbReference type="FunFam" id="3.40.50.2000:FF:000087">
    <property type="entry name" value="Glycosyltransferase"/>
    <property type="match status" value="1"/>
</dbReference>
<dbReference type="GO" id="GO:0035251">
    <property type="term" value="F:UDP-glucosyltransferase activity"/>
    <property type="evidence" value="ECO:0007669"/>
    <property type="project" value="InterPro"/>
</dbReference>
<dbReference type="FunFam" id="3.40.50.2000:FF:000037">
    <property type="entry name" value="Glycosyltransferase"/>
    <property type="match status" value="1"/>
</dbReference>
<evidence type="ECO:0000256" key="1">
    <source>
        <dbReference type="ARBA" id="ARBA00004935"/>
    </source>
</evidence>
<dbReference type="EC" id="2.4.1.-" evidence="6"/>
<keyword evidence="3 5" id="KW-0328">Glycosyltransferase</keyword>
<dbReference type="SUPFAM" id="SSF53756">
    <property type="entry name" value="UDP-Glycosyltransferase/glycogen phosphorylase"/>
    <property type="match status" value="1"/>
</dbReference>
<evidence type="ECO:0000256" key="4">
    <source>
        <dbReference type="ARBA" id="ARBA00022679"/>
    </source>
</evidence>
<dbReference type="PROSITE" id="PS00375">
    <property type="entry name" value="UDPGT"/>
    <property type="match status" value="1"/>
</dbReference>
<evidence type="ECO:0000256" key="6">
    <source>
        <dbReference type="RuleBase" id="RU362057"/>
    </source>
</evidence>
<dbReference type="Pfam" id="PF00201">
    <property type="entry name" value="UDPGT"/>
    <property type="match status" value="1"/>
</dbReference>
<dbReference type="Proteomes" id="UP000250235">
    <property type="component" value="Unassembled WGS sequence"/>
</dbReference>
<evidence type="ECO:0000256" key="3">
    <source>
        <dbReference type="ARBA" id="ARBA00022676"/>
    </source>
</evidence>
<dbReference type="AlphaFoldDB" id="A0A2Z7B090"/>
<organism evidence="7 8">
    <name type="scientific">Dorcoceras hygrometricum</name>
    <dbReference type="NCBI Taxonomy" id="472368"/>
    <lineage>
        <taxon>Eukaryota</taxon>
        <taxon>Viridiplantae</taxon>
        <taxon>Streptophyta</taxon>
        <taxon>Embryophyta</taxon>
        <taxon>Tracheophyta</taxon>
        <taxon>Spermatophyta</taxon>
        <taxon>Magnoliopsida</taxon>
        <taxon>eudicotyledons</taxon>
        <taxon>Gunneridae</taxon>
        <taxon>Pentapetalae</taxon>
        <taxon>asterids</taxon>
        <taxon>lamiids</taxon>
        <taxon>Lamiales</taxon>
        <taxon>Gesneriaceae</taxon>
        <taxon>Didymocarpoideae</taxon>
        <taxon>Trichosporeae</taxon>
        <taxon>Loxocarpinae</taxon>
        <taxon>Dorcoceras</taxon>
    </lineage>
</organism>
<reference evidence="7 8" key="1">
    <citation type="journal article" date="2015" name="Proc. Natl. Acad. Sci. U.S.A.">
        <title>The resurrection genome of Boea hygrometrica: A blueprint for survival of dehydration.</title>
        <authorList>
            <person name="Xiao L."/>
            <person name="Yang G."/>
            <person name="Zhang L."/>
            <person name="Yang X."/>
            <person name="Zhao S."/>
            <person name="Ji Z."/>
            <person name="Zhou Q."/>
            <person name="Hu M."/>
            <person name="Wang Y."/>
            <person name="Chen M."/>
            <person name="Xu Y."/>
            <person name="Jin H."/>
            <person name="Xiao X."/>
            <person name="Hu G."/>
            <person name="Bao F."/>
            <person name="Hu Y."/>
            <person name="Wan P."/>
            <person name="Li L."/>
            <person name="Deng X."/>
            <person name="Kuang T."/>
            <person name="Xiang C."/>
            <person name="Zhu J.K."/>
            <person name="Oliver M.J."/>
            <person name="He Y."/>
        </authorList>
    </citation>
    <scope>NUCLEOTIDE SEQUENCE [LARGE SCALE GENOMIC DNA]</scope>
    <source>
        <strain evidence="8">cv. XS01</strain>
    </source>
</reference>
<name>A0A2Z7B090_9LAMI</name>
<dbReference type="InterPro" id="IPR035595">
    <property type="entry name" value="UDP_glycos_trans_CS"/>
</dbReference>
<dbReference type="PANTHER" id="PTHR48049">
    <property type="entry name" value="GLYCOSYLTRANSFERASE"/>
    <property type="match status" value="1"/>
</dbReference>
<comment type="pathway">
    <text evidence="1">Pigment biosynthesis; anthocyanin biosynthesis.</text>
</comment>
<keyword evidence="4 5" id="KW-0808">Transferase</keyword>
<evidence type="ECO:0000313" key="8">
    <source>
        <dbReference type="Proteomes" id="UP000250235"/>
    </source>
</evidence>
<protein>
    <recommendedName>
        <fullName evidence="6">Glycosyltransferase</fullName>
        <ecNumber evidence="6">2.4.1.-</ecNumber>
    </recommendedName>
</protein>
<dbReference type="InterPro" id="IPR002213">
    <property type="entry name" value="UDP_glucos_trans"/>
</dbReference>
<dbReference type="InterPro" id="IPR050481">
    <property type="entry name" value="UDP-glycosyltransf_plant"/>
</dbReference>
<dbReference type="CDD" id="cd03784">
    <property type="entry name" value="GT1_Gtf-like"/>
    <property type="match status" value="1"/>
</dbReference>
<evidence type="ECO:0000256" key="2">
    <source>
        <dbReference type="ARBA" id="ARBA00009995"/>
    </source>
</evidence>
<accession>A0A2Z7B090</accession>
<sequence>MGERKLKFVMYPWLAMGHLTTYLHISNKLAERGHKIFFILPKRTQSKLDQFNHHPDRIIFVPITVPHVEGLPEGAETTADIPFPLGALLRHAMDLTEPTIESLLQEIKPQFVFYDFSHWLPALARRMGIKSIHYCIISPASIGYLLRHEPNADAFLRPPAGFPPSAIKLYEHEVRSLERVHALKEHACNMNFVQRMIMSNDECDAFGFKTCREMEGQYCEFLEKRYNKPVFLAGPVLPEPPTVNLDETWKKWLDQFEPKSVIFCAFGSEARLSMDQFQELVLGLELTGFPFLAALKPPAGSDTVEEALPEGFKLRTEKRGVIHGGWVQQQLILSHPSVGCFVTHCGSGSLSEAMVNECQLVLLPHVGDQIINARLMGGDLRVGLEVRKGEEDGKFTKEEVMKTVKLVMDDGSEIGKEIRANHGKWRDFLLTKGLENSYMDDFENNLRTLLD</sequence>
<keyword evidence="8" id="KW-1185">Reference proteome</keyword>
<dbReference type="GO" id="GO:0009718">
    <property type="term" value="P:anthocyanin-containing compound biosynthetic process"/>
    <property type="evidence" value="ECO:0007669"/>
    <property type="project" value="UniProtKB-ARBA"/>
</dbReference>
<evidence type="ECO:0000313" key="7">
    <source>
        <dbReference type="EMBL" id="KZV26998.1"/>
    </source>
</evidence>